<gene>
    <name evidence="2" type="ORF">Tco_0679875</name>
</gene>
<evidence type="ECO:0000313" key="2">
    <source>
        <dbReference type="EMBL" id="GJS65311.1"/>
    </source>
</evidence>
<dbReference type="EMBL" id="BQNB010009568">
    <property type="protein sequence ID" value="GJS65311.1"/>
    <property type="molecule type" value="Genomic_DNA"/>
</dbReference>
<name>A0ABQ4XKD3_9ASTR</name>
<organism evidence="2 3">
    <name type="scientific">Tanacetum coccineum</name>
    <dbReference type="NCBI Taxonomy" id="301880"/>
    <lineage>
        <taxon>Eukaryota</taxon>
        <taxon>Viridiplantae</taxon>
        <taxon>Streptophyta</taxon>
        <taxon>Embryophyta</taxon>
        <taxon>Tracheophyta</taxon>
        <taxon>Spermatophyta</taxon>
        <taxon>Magnoliopsida</taxon>
        <taxon>eudicotyledons</taxon>
        <taxon>Gunneridae</taxon>
        <taxon>Pentapetalae</taxon>
        <taxon>asterids</taxon>
        <taxon>campanulids</taxon>
        <taxon>Asterales</taxon>
        <taxon>Asteraceae</taxon>
        <taxon>Asteroideae</taxon>
        <taxon>Anthemideae</taxon>
        <taxon>Anthemidinae</taxon>
        <taxon>Tanacetum</taxon>
    </lineage>
</organism>
<sequence>MKVHSLMFGSLKRTRAPGCVYKGGNVNWFDDVDADGFFVIEVSDKGLEPLRAYIDVLDMLSYVHKFKRMEVFIKHLVDTSVIDIDDDEDNDDIGNVNVGLGKQESDDIGNVNVGNANVGLATQESDGLGSGNAGLGRHECEGIGTNNVDNVNVGLGNDNVDEFDPQFSFQDTIHDNVDDVNVGSKNDNVDIEDSDNIEDHDDSEDSDFKCDIEDQINDVHVDMEIFREHADLSVEWVGPTKHVPKVETNEEVEYEECDLEDFDS</sequence>
<evidence type="ECO:0000313" key="3">
    <source>
        <dbReference type="Proteomes" id="UP001151760"/>
    </source>
</evidence>
<feature type="region of interest" description="Disordered" evidence="1">
    <location>
        <begin position="178"/>
        <end position="208"/>
    </location>
</feature>
<proteinExistence type="predicted"/>
<comment type="caution">
    <text evidence="2">The sequence shown here is derived from an EMBL/GenBank/DDBJ whole genome shotgun (WGS) entry which is preliminary data.</text>
</comment>
<accession>A0ABQ4XKD3</accession>
<reference evidence="2" key="2">
    <citation type="submission" date="2022-01" db="EMBL/GenBank/DDBJ databases">
        <authorList>
            <person name="Yamashiro T."/>
            <person name="Shiraishi A."/>
            <person name="Satake H."/>
            <person name="Nakayama K."/>
        </authorList>
    </citation>
    <scope>NUCLEOTIDE SEQUENCE</scope>
</reference>
<dbReference type="Proteomes" id="UP001151760">
    <property type="component" value="Unassembled WGS sequence"/>
</dbReference>
<feature type="compositionally biased region" description="Acidic residues" evidence="1">
    <location>
        <begin position="189"/>
        <end position="205"/>
    </location>
</feature>
<keyword evidence="3" id="KW-1185">Reference proteome</keyword>
<protein>
    <submittedName>
        <fullName evidence="2">Uncharacterized protein</fullName>
    </submittedName>
</protein>
<reference evidence="2" key="1">
    <citation type="journal article" date="2022" name="Int. J. Mol. Sci.">
        <title>Draft Genome of Tanacetum Coccineum: Genomic Comparison of Closely Related Tanacetum-Family Plants.</title>
        <authorList>
            <person name="Yamashiro T."/>
            <person name="Shiraishi A."/>
            <person name="Nakayama K."/>
            <person name="Satake H."/>
        </authorList>
    </citation>
    <scope>NUCLEOTIDE SEQUENCE</scope>
</reference>
<evidence type="ECO:0000256" key="1">
    <source>
        <dbReference type="SAM" id="MobiDB-lite"/>
    </source>
</evidence>